<dbReference type="Gene3D" id="3.20.20.140">
    <property type="entry name" value="Metal-dependent hydrolases"/>
    <property type="match status" value="1"/>
</dbReference>
<dbReference type="Pfam" id="PF01979">
    <property type="entry name" value="Amidohydro_1"/>
    <property type="match status" value="1"/>
</dbReference>
<comment type="caution">
    <text evidence="3">The sequence shown here is derived from an EMBL/GenBank/DDBJ whole genome shotgun (WGS) entry which is preliminary data.</text>
</comment>
<evidence type="ECO:0000256" key="1">
    <source>
        <dbReference type="SAM" id="SignalP"/>
    </source>
</evidence>
<dbReference type="Gene3D" id="2.30.40.10">
    <property type="entry name" value="Urease, subunit C, domain 1"/>
    <property type="match status" value="1"/>
</dbReference>
<keyword evidence="1" id="KW-0732">Signal</keyword>
<name>A0ABT0RGH3_9SPHN</name>
<organism evidence="3 4">
    <name type="scientific">Sphingomonas anseongensis</name>
    <dbReference type="NCBI Taxonomy" id="2908207"/>
    <lineage>
        <taxon>Bacteria</taxon>
        <taxon>Pseudomonadati</taxon>
        <taxon>Pseudomonadota</taxon>
        <taxon>Alphaproteobacteria</taxon>
        <taxon>Sphingomonadales</taxon>
        <taxon>Sphingomonadaceae</taxon>
        <taxon>Sphingomonas</taxon>
    </lineage>
</organism>
<evidence type="ECO:0000313" key="3">
    <source>
        <dbReference type="EMBL" id="MCL6679333.1"/>
    </source>
</evidence>
<dbReference type="InterPro" id="IPR006680">
    <property type="entry name" value="Amidohydro-rel"/>
</dbReference>
<dbReference type="CDD" id="cd01299">
    <property type="entry name" value="Met_dep_hydrolase_A"/>
    <property type="match status" value="1"/>
</dbReference>
<dbReference type="PANTHER" id="PTHR43135">
    <property type="entry name" value="ALPHA-D-RIBOSE 1-METHYLPHOSPHONATE 5-TRIPHOSPHATE DIPHOSPHATASE"/>
    <property type="match status" value="1"/>
</dbReference>
<reference evidence="3" key="1">
    <citation type="submission" date="2022-05" db="EMBL/GenBank/DDBJ databases">
        <authorList>
            <person name="Jo J.-H."/>
            <person name="Im W.-T."/>
        </authorList>
    </citation>
    <scope>NUCLEOTIDE SEQUENCE</scope>
    <source>
        <strain evidence="3">RG327</strain>
    </source>
</reference>
<dbReference type="InterPro" id="IPR051781">
    <property type="entry name" value="Metallo-dep_Hydrolase"/>
</dbReference>
<dbReference type="SUPFAM" id="SSF51556">
    <property type="entry name" value="Metallo-dependent hydrolases"/>
    <property type="match status" value="1"/>
</dbReference>
<dbReference type="InterPro" id="IPR011059">
    <property type="entry name" value="Metal-dep_hydrolase_composite"/>
</dbReference>
<feature type="signal peptide" evidence="1">
    <location>
        <begin position="1"/>
        <end position="19"/>
    </location>
</feature>
<dbReference type="RefSeq" id="WP_249868236.1">
    <property type="nucleotide sequence ID" value="NZ_JAMGBC010000001.1"/>
</dbReference>
<proteinExistence type="predicted"/>
<keyword evidence="4" id="KW-1185">Reference proteome</keyword>
<dbReference type="SUPFAM" id="SSF51338">
    <property type="entry name" value="Composite domain of metallo-dependent hydrolases"/>
    <property type="match status" value="1"/>
</dbReference>
<dbReference type="PANTHER" id="PTHR43135:SF3">
    <property type="entry name" value="ALPHA-D-RIBOSE 1-METHYLPHOSPHONATE 5-TRIPHOSPHATE DIPHOSPHATASE"/>
    <property type="match status" value="1"/>
</dbReference>
<evidence type="ECO:0000313" key="4">
    <source>
        <dbReference type="Proteomes" id="UP001165343"/>
    </source>
</evidence>
<dbReference type="InterPro" id="IPR032466">
    <property type="entry name" value="Metal_Hydrolase"/>
</dbReference>
<protein>
    <submittedName>
        <fullName evidence="3">Amidohydrolase family protein</fullName>
    </submittedName>
</protein>
<dbReference type="Proteomes" id="UP001165343">
    <property type="component" value="Unassembled WGS sequence"/>
</dbReference>
<sequence>MLNTVVAVAALLASAAATAQTYAIQAGRLIVDAAQPERGASTVIVENGRIARIESGFVAPEGATVVDQRNRTVMPGMTDVHVHLTQTAGTPWYMGFTEKYSDPYATTLGLTHALEMARGGFTTVRDLGGPTSAVIAVRDAVSEGRFAGPRIKVSGAPLSMIGGHADAATGLPPELAAAVNEAHLNSSVCTGADECRKVVHELAAAGVDVIKIMATGGVLDPGSRGLEQHFTDEEMKAICDTAHFLGLKVAAHAHGAGGIDAAVRAGVDSIEHGTFVDDQGVKDMKARGTYYVATLMAFSGVKGLLGTGKLAPASEAKAAQTFAVWGKGLNLAYRNGVKIALGTDSAVAPHKDANKELELMVTKGGMTPRDALIAATKGGPALMGLSAETGTIEPGKSADLIAVEGDPLVDPAAVQHVDYVMAQGREIPMKGAQ</sequence>
<dbReference type="InterPro" id="IPR057744">
    <property type="entry name" value="OTAase-like"/>
</dbReference>
<dbReference type="EMBL" id="JAMGBC010000001">
    <property type="protein sequence ID" value="MCL6679333.1"/>
    <property type="molecule type" value="Genomic_DNA"/>
</dbReference>
<evidence type="ECO:0000259" key="2">
    <source>
        <dbReference type="Pfam" id="PF01979"/>
    </source>
</evidence>
<feature type="domain" description="Amidohydrolase-related" evidence="2">
    <location>
        <begin position="72"/>
        <end position="426"/>
    </location>
</feature>
<feature type="chain" id="PRO_5047055997" evidence="1">
    <location>
        <begin position="20"/>
        <end position="433"/>
    </location>
</feature>
<accession>A0ABT0RGH3</accession>
<gene>
    <name evidence="3" type="ORF">LZ519_08425</name>
</gene>